<evidence type="ECO:0000256" key="1">
    <source>
        <dbReference type="ARBA" id="ARBA00023002"/>
    </source>
</evidence>
<dbReference type="GO" id="GO:0051287">
    <property type="term" value="F:NAD binding"/>
    <property type="evidence" value="ECO:0007669"/>
    <property type="project" value="InterPro"/>
</dbReference>
<keyword evidence="1" id="KW-0560">Oxidoreductase</keyword>
<proteinExistence type="predicted"/>
<accession>A0A381RFT5</accession>
<dbReference type="Gene3D" id="3.40.50.720">
    <property type="entry name" value="NAD(P)-binding Rossmann-like Domain"/>
    <property type="match status" value="2"/>
</dbReference>
<keyword evidence="2" id="KW-0520">NAD</keyword>
<gene>
    <name evidence="4" type="ORF">METZ01_LOCUS41581</name>
</gene>
<name>A0A381RFT5_9ZZZZ</name>
<dbReference type="InterPro" id="IPR006140">
    <property type="entry name" value="D-isomer_DH_NAD-bd"/>
</dbReference>
<evidence type="ECO:0000313" key="4">
    <source>
        <dbReference type="EMBL" id="SUZ88727.1"/>
    </source>
</evidence>
<dbReference type="SUPFAM" id="SSF52283">
    <property type="entry name" value="Formate/glycerate dehydrogenase catalytic domain-like"/>
    <property type="match status" value="1"/>
</dbReference>
<protein>
    <recommendedName>
        <fullName evidence="3">D-isomer specific 2-hydroxyacid dehydrogenase NAD-binding domain-containing protein</fullName>
    </recommendedName>
</protein>
<dbReference type="SUPFAM" id="SSF51735">
    <property type="entry name" value="NAD(P)-binding Rossmann-fold domains"/>
    <property type="match status" value="1"/>
</dbReference>
<dbReference type="EMBL" id="UINC01001784">
    <property type="protein sequence ID" value="SUZ88727.1"/>
    <property type="molecule type" value="Genomic_DNA"/>
</dbReference>
<organism evidence="4">
    <name type="scientific">marine metagenome</name>
    <dbReference type="NCBI Taxonomy" id="408172"/>
    <lineage>
        <taxon>unclassified sequences</taxon>
        <taxon>metagenomes</taxon>
        <taxon>ecological metagenomes</taxon>
    </lineage>
</organism>
<reference evidence="4" key="1">
    <citation type="submission" date="2018-05" db="EMBL/GenBank/DDBJ databases">
        <authorList>
            <person name="Lanie J.A."/>
            <person name="Ng W.-L."/>
            <person name="Kazmierczak K.M."/>
            <person name="Andrzejewski T.M."/>
            <person name="Davidsen T.M."/>
            <person name="Wayne K.J."/>
            <person name="Tettelin H."/>
            <person name="Glass J.I."/>
            <person name="Rusch D."/>
            <person name="Podicherti R."/>
            <person name="Tsui H.-C.T."/>
            <person name="Winkler M.E."/>
        </authorList>
    </citation>
    <scope>NUCLEOTIDE SEQUENCE</scope>
</reference>
<evidence type="ECO:0000259" key="3">
    <source>
        <dbReference type="Pfam" id="PF02826"/>
    </source>
</evidence>
<sequence>MNLLLLGEKCNPLLPGLKKGLEESWKINKWQPTEGPEKLSELIKSADAIVPAGDALMYGNVFSHLPDAKNLKLIQIPFAGTEWIDKNLIPSGIMIANCAGHEIPISEYIIGTVIALTLDLLRTETGFRNGSWERTGTLSDPETMHGEVFGKTLGIIGYGLIGIETAKRAKSLGMKVYGINRKAKADIPQFLDWHGSIDELNKLLKESDYIVLACDLNENSQNLINKDTLKEMKKTSYLINISRGNVCNEEDLFNHLKEKKIAGAAIDTWWIYPYTNKDIKNPRPSKFPFQDLKNIIMTPHNSAHTMESDERRAISIVNNLKDFENGIEPPGFVFYGNAEL</sequence>
<dbReference type="GO" id="GO:0016618">
    <property type="term" value="F:hydroxypyruvate reductase [NAD(P)H] activity"/>
    <property type="evidence" value="ECO:0007669"/>
    <property type="project" value="TreeGrafter"/>
</dbReference>
<feature type="domain" description="D-isomer specific 2-hydroxyacid dehydrogenase NAD-binding" evidence="3">
    <location>
        <begin position="111"/>
        <end position="301"/>
    </location>
</feature>
<dbReference type="PANTHER" id="PTHR10996:SF178">
    <property type="entry name" value="2-HYDROXYACID DEHYDROGENASE YGL185C-RELATED"/>
    <property type="match status" value="1"/>
</dbReference>
<dbReference type="InterPro" id="IPR050223">
    <property type="entry name" value="D-isomer_2-hydroxyacid_DH"/>
</dbReference>
<dbReference type="PROSITE" id="PS00671">
    <property type="entry name" value="D_2_HYDROXYACID_DH_3"/>
    <property type="match status" value="1"/>
</dbReference>
<dbReference type="PANTHER" id="PTHR10996">
    <property type="entry name" value="2-HYDROXYACID DEHYDROGENASE-RELATED"/>
    <property type="match status" value="1"/>
</dbReference>
<dbReference type="GO" id="GO:0005829">
    <property type="term" value="C:cytosol"/>
    <property type="evidence" value="ECO:0007669"/>
    <property type="project" value="TreeGrafter"/>
</dbReference>
<evidence type="ECO:0000256" key="2">
    <source>
        <dbReference type="ARBA" id="ARBA00023027"/>
    </source>
</evidence>
<dbReference type="InterPro" id="IPR029753">
    <property type="entry name" value="D-isomer_DH_CS"/>
</dbReference>
<dbReference type="InterPro" id="IPR036291">
    <property type="entry name" value="NAD(P)-bd_dom_sf"/>
</dbReference>
<dbReference type="Pfam" id="PF02826">
    <property type="entry name" value="2-Hacid_dh_C"/>
    <property type="match status" value="1"/>
</dbReference>
<dbReference type="AlphaFoldDB" id="A0A381RFT5"/>
<dbReference type="GO" id="GO:0030267">
    <property type="term" value="F:glyoxylate reductase (NADPH) activity"/>
    <property type="evidence" value="ECO:0007669"/>
    <property type="project" value="TreeGrafter"/>
</dbReference>